<gene>
    <name evidence="1" type="ORF">ACG0Z3_05085</name>
</gene>
<sequence length="69" mass="7638">MFFTSSQQPWSQPKALPLATLAVRTPEVAAGVKPECCGWFDSSFDLAAGLEVTEQDCNTLYQLWDLSHC</sequence>
<evidence type="ECO:0000313" key="2">
    <source>
        <dbReference type="Proteomes" id="UP001606301"/>
    </source>
</evidence>
<comment type="caution">
    <text evidence="1">The sequence shown here is derived from an EMBL/GenBank/DDBJ whole genome shotgun (WGS) entry which is preliminary data.</text>
</comment>
<evidence type="ECO:0000313" key="1">
    <source>
        <dbReference type="EMBL" id="MFG6440050.1"/>
    </source>
</evidence>
<name>A0ABW7FGN7_9BURK</name>
<dbReference type="Proteomes" id="UP001606301">
    <property type="component" value="Unassembled WGS sequence"/>
</dbReference>
<dbReference type="RefSeq" id="WP_394395892.1">
    <property type="nucleotide sequence ID" value="NZ_JBIGHW010000002.1"/>
</dbReference>
<keyword evidence="2" id="KW-1185">Reference proteome</keyword>
<protein>
    <submittedName>
        <fullName evidence="1">Uncharacterized protein</fullName>
    </submittedName>
</protein>
<dbReference type="EMBL" id="JBIGHW010000002">
    <property type="protein sequence ID" value="MFG6440050.1"/>
    <property type="molecule type" value="Genomic_DNA"/>
</dbReference>
<proteinExistence type="predicted"/>
<reference evidence="1 2" key="1">
    <citation type="submission" date="2024-08" db="EMBL/GenBank/DDBJ databases">
        <authorList>
            <person name="Lu H."/>
        </authorList>
    </citation>
    <scope>NUCLEOTIDE SEQUENCE [LARGE SCALE GENOMIC DNA]</scope>
    <source>
        <strain evidence="1 2">LKC17W</strain>
    </source>
</reference>
<accession>A0ABW7FGN7</accession>
<organism evidence="1 2">
    <name type="scientific">Pelomonas margarita</name>
    <dbReference type="NCBI Taxonomy" id="3299031"/>
    <lineage>
        <taxon>Bacteria</taxon>
        <taxon>Pseudomonadati</taxon>
        <taxon>Pseudomonadota</taxon>
        <taxon>Betaproteobacteria</taxon>
        <taxon>Burkholderiales</taxon>
        <taxon>Sphaerotilaceae</taxon>
        <taxon>Roseateles</taxon>
    </lineage>
</organism>